<feature type="transmembrane region" description="Helical" evidence="1">
    <location>
        <begin position="20"/>
        <end position="42"/>
    </location>
</feature>
<evidence type="ECO:0000256" key="1">
    <source>
        <dbReference type="SAM" id="Phobius"/>
    </source>
</evidence>
<keyword evidence="1" id="KW-0812">Transmembrane</keyword>
<dbReference type="InterPro" id="IPR045028">
    <property type="entry name" value="DinG/Rad3-like"/>
</dbReference>
<dbReference type="Gene3D" id="3.40.50.300">
    <property type="entry name" value="P-loop containing nucleotide triphosphate hydrolases"/>
    <property type="match status" value="1"/>
</dbReference>
<sequence length="87" mass="9820">MTSRFESSEDVAVIRNYGNLFLEMASVVPDGIVVFFTIYMYMESVVSTWYDQPVKAEVAALALILRLPYLMLHHHLSPSLSAAPLQQ</sequence>
<accession>A0AA39GN05</accession>
<dbReference type="PANTHER" id="PTHR11472:SF1">
    <property type="entry name" value="GENERAL TRANSCRIPTION AND DNA REPAIR FACTOR IIH HELICASE SUBUNIT XPD"/>
    <property type="match status" value="1"/>
</dbReference>
<dbReference type="AlphaFoldDB" id="A0AA39GN05"/>
<dbReference type="GO" id="GO:0003684">
    <property type="term" value="F:damaged DNA binding"/>
    <property type="evidence" value="ECO:0007669"/>
    <property type="project" value="TreeGrafter"/>
</dbReference>
<reference evidence="2" key="1">
    <citation type="submission" date="2023-06" db="EMBL/GenBank/DDBJ databases">
        <title>Genomic analysis of the entomopathogenic nematode Steinernema hermaphroditum.</title>
        <authorList>
            <person name="Schwarz E.M."/>
            <person name="Heppert J.K."/>
            <person name="Baniya A."/>
            <person name="Schwartz H.T."/>
            <person name="Tan C.-H."/>
            <person name="Antoshechkin I."/>
            <person name="Sternberg P.W."/>
            <person name="Goodrich-Blair H."/>
            <person name="Dillman A.R."/>
        </authorList>
    </citation>
    <scope>NUCLEOTIDE SEQUENCE</scope>
    <source>
        <strain evidence="2">PS9179</strain>
        <tissue evidence="2">Whole animal</tissue>
    </source>
</reference>
<evidence type="ECO:0000313" key="3">
    <source>
        <dbReference type="Proteomes" id="UP001175271"/>
    </source>
</evidence>
<dbReference type="InterPro" id="IPR027417">
    <property type="entry name" value="P-loop_NTPase"/>
</dbReference>
<name>A0AA39GN05_9BILA</name>
<dbReference type="EMBL" id="JAUCMV010000025">
    <property type="protein sequence ID" value="KAK0390231.1"/>
    <property type="molecule type" value="Genomic_DNA"/>
</dbReference>
<gene>
    <name evidence="2" type="ORF">QR680_019416</name>
</gene>
<dbReference type="PANTHER" id="PTHR11472">
    <property type="entry name" value="DNA REPAIR DEAD HELICASE RAD3/XP-D SUBFAMILY MEMBER"/>
    <property type="match status" value="1"/>
</dbReference>
<organism evidence="2 3">
    <name type="scientific">Steinernema hermaphroditum</name>
    <dbReference type="NCBI Taxonomy" id="289476"/>
    <lineage>
        <taxon>Eukaryota</taxon>
        <taxon>Metazoa</taxon>
        <taxon>Ecdysozoa</taxon>
        <taxon>Nematoda</taxon>
        <taxon>Chromadorea</taxon>
        <taxon>Rhabditida</taxon>
        <taxon>Tylenchina</taxon>
        <taxon>Panagrolaimomorpha</taxon>
        <taxon>Strongyloidoidea</taxon>
        <taxon>Steinernematidae</taxon>
        <taxon>Steinernema</taxon>
    </lineage>
</organism>
<protein>
    <submittedName>
        <fullName evidence="2">Uncharacterized protein</fullName>
    </submittedName>
</protein>
<dbReference type="Proteomes" id="UP001175271">
    <property type="component" value="Unassembled WGS sequence"/>
</dbReference>
<comment type="caution">
    <text evidence="2">The sequence shown here is derived from an EMBL/GenBank/DDBJ whole genome shotgun (WGS) entry which is preliminary data.</text>
</comment>
<proteinExistence type="predicted"/>
<dbReference type="GO" id="GO:0045951">
    <property type="term" value="P:positive regulation of mitotic recombination"/>
    <property type="evidence" value="ECO:0007669"/>
    <property type="project" value="TreeGrafter"/>
</dbReference>
<dbReference type="GO" id="GO:0003678">
    <property type="term" value="F:DNA helicase activity"/>
    <property type="evidence" value="ECO:0007669"/>
    <property type="project" value="TreeGrafter"/>
</dbReference>
<keyword evidence="3" id="KW-1185">Reference proteome</keyword>
<dbReference type="GO" id="GO:0005634">
    <property type="term" value="C:nucleus"/>
    <property type="evidence" value="ECO:0007669"/>
    <property type="project" value="TreeGrafter"/>
</dbReference>
<keyword evidence="1" id="KW-1133">Transmembrane helix</keyword>
<dbReference type="GO" id="GO:0006366">
    <property type="term" value="P:transcription by RNA polymerase II"/>
    <property type="evidence" value="ECO:0007669"/>
    <property type="project" value="TreeGrafter"/>
</dbReference>
<evidence type="ECO:0000313" key="2">
    <source>
        <dbReference type="EMBL" id="KAK0390231.1"/>
    </source>
</evidence>
<keyword evidence="1" id="KW-0472">Membrane</keyword>